<evidence type="ECO:0000313" key="7">
    <source>
        <dbReference type="EMBL" id="PTB49614.1"/>
    </source>
</evidence>
<dbReference type="InterPro" id="IPR050418">
    <property type="entry name" value="D-iso_2-hydroxyacid_DH_PdxB"/>
</dbReference>
<reference evidence="7 8" key="1">
    <citation type="submission" date="2016-07" db="EMBL/GenBank/DDBJ databases">
        <title>Multiple horizontal gene transfer events from other fungi enriched the ability of initially mycotrophic Trichoderma (Ascomycota) to feed on dead plant biomass.</title>
        <authorList>
            <consortium name="DOE Joint Genome Institute"/>
            <person name="Aerts A."/>
            <person name="Atanasova L."/>
            <person name="Chenthamara K."/>
            <person name="Zhang J."/>
            <person name="Grujic M."/>
            <person name="Henrissat B."/>
            <person name="Kuo A."/>
            <person name="Salamov A."/>
            <person name="Lipzen A."/>
            <person name="Labutti K."/>
            <person name="Barry K."/>
            <person name="Miao Y."/>
            <person name="Rahimi M.J."/>
            <person name="Shen Q."/>
            <person name="Grigoriev I.V."/>
            <person name="Kubicek C.P."/>
            <person name="Druzhinina I.S."/>
        </authorList>
    </citation>
    <scope>NUCLEOTIDE SEQUENCE [LARGE SCALE GENOMIC DNA]</scope>
    <source>
        <strain evidence="7 8">CBS 226.95</strain>
    </source>
</reference>
<dbReference type="Gene3D" id="3.40.50.720">
    <property type="entry name" value="NAD(P)-binding Rossmann-like Domain"/>
    <property type="match status" value="2"/>
</dbReference>
<dbReference type="PANTHER" id="PTHR43761">
    <property type="entry name" value="D-ISOMER SPECIFIC 2-HYDROXYACID DEHYDROGENASE FAMILY PROTEIN (AFU_ORTHOLOGUE AFUA_1G13630)"/>
    <property type="match status" value="1"/>
</dbReference>
<organism evidence="7 8">
    <name type="scientific">Trichoderma harzianum CBS 226.95</name>
    <dbReference type="NCBI Taxonomy" id="983964"/>
    <lineage>
        <taxon>Eukaryota</taxon>
        <taxon>Fungi</taxon>
        <taxon>Dikarya</taxon>
        <taxon>Ascomycota</taxon>
        <taxon>Pezizomycotina</taxon>
        <taxon>Sordariomycetes</taxon>
        <taxon>Hypocreomycetidae</taxon>
        <taxon>Hypocreales</taxon>
        <taxon>Hypocreaceae</taxon>
        <taxon>Trichoderma</taxon>
    </lineage>
</organism>
<dbReference type="GeneID" id="36624973"/>
<evidence type="ECO:0000259" key="6">
    <source>
        <dbReference type="Pfam" id="PF02826"/>
    </source>
</evidence>
<name>A0A2T3ZXS3_TRIHA</name>
<dbReference type="InterPro" id="IPR036291">
    <property type="entry name" value="NAD(P)-bd_dom_sf"/>
</dbReference>
<evidence type="ECO:0000256" key="3">
    <source>
        <dbReference type="ARBA" id="ARBA00023027"/>
    </source>
</evidence>
<keyword evidence="3" id="KW-0520">NAD</keyword>
<dbReference type="GO" id="GO:0051287">
    <property type="term" value="F:NAD binding"/>
    <property type="evidence" value="ECO:0007669"/>
    <property type="project" value="InterPro"/>
</dbReference>
<dbReference type="GO" id="GO:0016616">
    <property type="term" value="F:oxidoreductase activity, acting on the CH-OH group of donors, NAD or NADP as acceptor"/>
    <property type="evidence" value="ECO:0007669"/>
    <property type="project" value="InterPro"/>
</dbReference>
<evidence type="ECO:0000313" key="8">
    <source>
        <dbReference type="Proteomes" id="UP000241690"/>
    </source>
</evidence>
<dbReference type="InterPro" id="IPR006140">
    <property type="entry name" value="D-isomer_DH_NAD-bd"/>
</dbReference>
<evidence type="ECO:0000256" key="4">
    <source>
        <dbReference type="RuleBase" id="RU003719"/>
    </source>
</evidence>
<accession>A0A2T3ZXS3</accession>
<dbReference type="Pfam" id="PF00389">
    <property type="entry name" value="2-Hacid_dh"/>
    <property type="match status" value="1"/>
</dbReference>
<dbReference type="InterPro" id="IPR006139">
    <property type="entry name" value="D-isomer_2_OHA_DH_cat_dom"/>
</dbReference>
<dbReference type="PANTHER" id="PTHR43761:SF1">
    <property type="entry name" value="D-ISOMER SPECIFIC 2-HYDROXYACID DEHYDROGENASE CATALYTIC DOMAIN-CONTAINING PROTEIN-RELATED"/>
    <property type="match status" value="1"/>
</dbReference>
<evidence type="ECO:0000259" key="5">
    <source>
        <dbReference type="Pfam" id="PF00389"/>
    </source>
</evidence>
<gene>
    <name evidence="7" type="ORF">M431DRAFT_486612</name>
</gene>
<comment type="similarity">
    <text evidence="1 4">Belongs to the D-isomer specific 2-hydroxyacid dehydrogenase family.</text>
</comment>
<dbReference type="STRING" id="983964.A0A2T3ZXS3"/>
<feature type="domain" description="D-isomer specific 2-hydroxyacid dehydrogenase catalytic" evidence="5">
    <location>
        <begin position="73"/>
        <end position="398"/>
    </location>
</feature>
<dbReference type="EMBL" id="KZ679691">
    <property type="protein sequence ID" value="PTB49614.1"/>
    <property type="molecule type" value="Genomic_DNA"/>
</dbReference>
<sequence length="402" mass="44318">MHIPKWVYVGFSGEDYLQTSKSIFTCAAIVYNNSMFLRRFGSIRKMHHKIVALDAWHVPIPPNLLNLPPPHTYELKVCETQLTSNDDIQEAVKDATIIALTLTRLDASTLSAAKTPNLRLIAALASGTDSIDKQECKKRGIRVLNAPDANGDSVANHVLAMYFACRRRLLLMQKVILGTDEWVRRGTITDRLNSRDNKLPLSCKEETVGIIGYGAIGQRVAQLCRGLGMTVLIASRKSAVSGSVPTASTRDTMSTQVHDTRTPFAEVLRRSTVLVLCLPRNPETLNLISHDEFQMMSQKTIMINVSRGGIIDEPALLQALRGGVIDGCATDVFLKEPSGAGDHWKEGDSPILKLSQDEAEELNLLVTPHVAWYARATIDGYLGAYKENVEDWCAGKPKNIVV</sequence>
<dbReference type="CDD" id="cd05198">
    <property type="entry name" value="formate_dh_like"/>
    <property type="match status" value="1"/>
</dbReference>
<keyword evidence="2 4" id="KW-0560">Oxidoreductase</keyword>
<dbReference type="SUPFAM" id="SSF51735">
    <property type="entry name" value="NAD(P)-binding Rossmann-fold domains"/>
    <property type="match status" value="1"/>
</dbReference>
<dbReference type="Pfam" id="PF02826">
    <property type="entry name" value="2-Hacid_dh_C"/>
    <property type="match status" value="1"/>
</dbReference>
<keyword evidence="8" id="KW-1185">Reference proteome</keyword>
<protein>
    <recommendedName>
        <fullName evidence="9">D-isomer specific 2-hydroxyacid dehydrogenase NAD-binding domain-containing protein</fullName>
    </recommendedName>
</protein>
<dbReference type="RefSeq" id="XP_024769291.1">
    <property type="nucleotide sequence ID" value="XM_024916404.1"/>
</dbReference>
<evidence type="ECO:0000256" key="2">
    <source>
        <dbReference type="ARBA" id="ARBA00023002"/>
    </source>
</evidence>
<feature type="domain" description="D-isomer specific 2-hydroxyacid dehydrogenase NAD-binding" evidence="6">
    <location>
        <begin position="174"/>
        <end position="371"/>
    </location>
</feature>
<dbReference type="SUPFAM" id="SSF52283">
    <property type="entry name" value="Formate/glycerate dehydrogenase catalytic domain-like"/>
    <property type="match status" value="1"/>
</dbReference>
<proteinExistence type="inferred from homology"/>
<dbReference type="Proteomes" id="UP000241690">
    <property type="component" value="Unassembled WGS sequence"/>
</dbReference>
<dbReference type="AlphaFoldDB" id="A0A2T3ZXS3"/>
<evidence type="ECO:0008006" key="9">
    <source>
        <dbReference type="Google" id="ProtNLM"/>
    </source>
</evidence>
<evidence type="ECO:0000256" key="1">
    <source>
        <dbReference type="ARBA" id="ARBA00005854"/>
    </source>
</evidence>